<organism evidence="2 3">
    <name type="scientific">Sclerotinia nivalis</name>
    <dbReference type="NCBI Taxonomy" id="352851"/>
    <lineage>
        <taxon>Eukaryota</taxon>
        <taxon>Fungi</taxon>
        <taxon>Dikarya</taxon>
        <taxon>Ascomycota</taxon>
        <taxon>Pezizomycotina</taxon>
        <taxon>Leotiomycetes</taxon>
        <taxon>Helotiales</taxon>
        <taxon>Sclerotiniaceae</taxon>
        <taxon>Sclerotinia</taxon>
    </lineage>
</organism>
<name>A0A9X0AK70_9HELO</name>
<feature type="region of interest" description="Disordered" evidence="1">
    <location>
        <begin position="292"/>
        <end position="323"/>
    </location>
</feature>
<evidence type="ECO:0000313" key="2">
    <source>
        <dbReference type="EMBL" id="KAJ8064281.1"/>
    </source>
</evidence>
<proteinExistence type="predicted"/>
<comment type="caution">
    <text evidence="2">The sequence shown here is derived from an EMBL/GenBank/DDBJ whole genome shotgun (WGS) entry which is preliminary data.</text>
</comment>
<evidence type="ECO:0000256" key="1">
    <source>
        <dbReference type="SAM" id="MobiDB-lite"/>
    </source>
</evidence>
<feature type="region of interest" description="Disordered" evidence="1">
    <location>
        <begin position="1219"/>
        <end position="1238"/>
    </location>
</feature>
<dbReference type="OrthoDB" id="3546174at2759"/>
<feature type="region of interest" description="Disordered" evidence="1">
    <location>
        <begin position="595"/>
        <end position="761"/>
    </location>
</feature>
<feature type="region of interest" description="Disordered" evidence="1">
    <location>
        <begin position="416"/>
        <end position="436"/>
    </location>
</feature>
<dbReference type="AlphaFoldDB" id="A0A9X0AK70"/>
<feature type="compositionally biased region" description="Polar residues" evidence="1">
    <location>
        <begin position="913"/>
        <end position="925"/>
    </location>
</feature>
<feature type="compositionally biased region" description="Acidic residues" evidence="1">
    <location>
        <begin position="1118"/>
        <end position="1127"/>
    </location>
</feature>
<dbReference type="EMBL" id="JAPEIS010000007">
    <property type="protein sequence ID" value="KAJ8064281.1"/>
    <property type="molecule type" value="Genomic_DNA"/>
</dbReference>
<feature type="compositionally biased region" description="Low complexity" evidence="1">
    <location>
        <begin position="885"/>
        <end position="898"/>
    </location>
</feature>
<feature type="compositionally biased region" description="Basic residues" evidence="1">
    <location>
        <begin position="1151"/>
        <end position="1164"/>
    </location>
</feature>
<sequence>MAISKKQEAVIDMIVSYKPTTWVIATKSEAKKIPEEGRAEFVKTLLHGMDIYKSKVSNAASILKRGPNLNPEVNIRAWALMHARYLARLFIKHPTLCERLCVKVSNETYNPGWTGDVKRFRSIEDHKEEIEEQVENACRESQLYFSTHSGYNFIITNNVNSVNTSHSKTRPIPQNEAQSRQLAAESLLALPQRGSSATGSLQIDGTNDRPLGEAQQSYAFNPPSRMSPKMGVFQVNISNNQPPNSILRRRNRTRQPKHVRFALAVEQNATAELEIINKMDVDSLYRTPQRKAHQLHLDRQRQAKAAPEDEDMYGVSDEEMNRSANTRKLNKRKGVARPYNLRIPTSQEPATITDSDFEDDIQLTPISPDSDATISDHGEGLGGKYSWHSNGMALRNHFLNIQGGITNKAAALTLTPESEDDAEDEDSSAVESIDGDNEEQFSLKEMIDAMEYLADHPWICENGMVDHVWDEYKLFHEYNSEALKVAEEEIQEMEKAAATETTASAHKEKEVDCVPTFTHRTRSTDQNAPSSNTFLPSAALSVGQEEVADGTNAHNAADAAKAEALSAAFNSSDRNRNLQMQVAAVYDAFPDRTPVDANTFSGDNAPPRGGRSSDRSVPDYNAPARRSQSSDCQEQAVQVINDDDTITVDTSPGHDPVESISVPAHTAPPRRGRSSDRSIPVYTAPLDRSPSSISQDKPVHGVDDDDTITVDASPSPIPAHSAPPRRGRSSANPKAIEDADDNDTINVGMPKKVSTTSPTKSRFHAREQLQIAVVLNSLGRQNDMPFGYDGASGDEEEEVVAEPTITTLKRTRSEQPADKYRPSCHRRGASFGLAEEDAASTHGRPVSLREELDDQSTGFTSTSSADQSMDLVIHLAPPPRRGAPTFDQDQATTTADRTNTAPEIEFPEVARSRPQTRSMKHQTTAIDGPSQAISDSDDRKVNDPWFNGVDSGDLETLDMDLNLNLDMDLDTDLLPYPNWDSFDKPGQRGAHACMRHGRNSHSRGMGGFGSSGMNGMHQSFGGMKQPFGNLHKPSAGSEIMDQFKQKTPREIFNDLIDFGDVNQSFDQPDELDIDVQGAPQTPQIPRRTRASTRSQREYDFSAKSSAYFESKGTQSTDEKDEEDFEEESPSKRACHRKDTSKSSAKNSTKNTPKRSRKSTVKKGPKVPFAPRSASAPSTLDRRPVRETRQTKLISAGVSHGMLGAQLTTQISQLATTAPIRTRSKSKGKLGFDLEDPDL</sequence>
<feature type="compositionally biased region" description="Polar residues" evidence="1">
    <location>
        <begin position="626"/>
        <end position="638"/>
    </location>
</feature>
<feature type="compositionally biased region" description="Acidic residues" evidence="1">
    <location>
        <begin position="417"/>
        <end position="436"/>
    </location>
</feature>
<feature type="compositionally biased region" description="Polar residues" evidence="1">
    <location>
        <begin position="855"/>
        <end position="867"/>
    </location>
</feature>
<feature type="compositionally biased region" description="Acidic residues" evidence="1">
    <location>
        <begin position="308"/>
        <end position="318"/>
    </location>
</feature>
<feature type="compositionally biased region" description="Low complexity" evidence="1">
    <location>
        <begin position="1141"/>
        <end position="1150"/>
    </location>
</feature>
<dbReference type="Proteomes" id="UP001152300">
    <property type="component" value="Unassembled WGS sequence"/>
</dbReference>
<feature type="region of interest" description="Disordered" evidence="1">
    <location>
        <begin position="1072"/>
        <end position="1186"/>
    </location>
</feature>
<reference evidence="2" key="1">
    <citation type="submission" date="2022-11" db="EMBL/GenBank/DDBJ databases">
        <title>Genome Resource of Sclerotinia nivalis Strain SnTB1, a Plant Pathogen Isolated from American Ginseng.</title>
        <authorList>
            <person name="Fan S."/>
        </authorList>
    </citation>
    <scope>NUCLEOTIDE SEQUENCE</scope>
    <source>
        <strain evidence="2">SnTB1</strain>
    </source>
</reference>
<accession>A0A9X0AK70</accession>
<feature type="region of interest" description="Disordered" evidence="1">
    <location>
        <begin position="879"/>
        <end position="898"/>
    </location>
</feature>
<feature type="region of interest" description="Disordered" evidence="1">
    <location>
        <begin position="831"/>
        <end position="868"/>
    </location>
</feature>
<feature type="region of interest" description="Disordered" evidence="1">
    <location>
        <begin position="910"/>
        <end position="941"/>
    </location>
</feature>
<protein>
    <submittedName>
        <fullName evidence="2">Uncharacterized protein</fullName>
    </submittedName>
</protein>
<evidence type="ECO:0000313" key="3">
    <source>
        <dbReference type="Proteomes" id="UP001152300"/>
    </source>
</evidence>
<keyword evidence="3" id="KW-1185">Reference proteome</keyword>
<feature type="compositionally biased region" description="Low complexity" evidence="1">
    <location>
        <begin position="712"/>
        <end position="722"/>
    </location>
</feature>
<gene>
    <name evidence="2" type="ORF">OCU04_006627</name>
</gene>